<dbReference type="InterPro" id="IPR001352">
    <property type="entry name" value="RNase_HII/HIII"/>
</dbReference>
<evidence type="ECO:0000256" key="2">
    <source>
        <dbReference type="ARBA" id="ARBA00001946"/>
    </source>
</evidence>
<evidence type="ECO:0000256" key="11">
    <source>
        <dbReference type="ARBA" id="ARBA00023211"/>
    </source>
</evidence>
<dbReference type="GO" id="GO:0046872">
    <property type="term" value="F:metal ion binding"/>
    <property type="evidence" value="ECO:0007669"/>
    <property type="project" value="UniProtKB-KW"/>
</dbReference>
<keyword evidence="11" id="KW-0464">Manganese</keyword>
<sequence length="225" mass="24363">MVVTQPTLSTEWRLFRQGYEWVIGCDEVGRGALAGPVSVGVVALRSRCDHFPEGLRDSKLLSPARREALVPGIVNWVSSWAIGEASAVEIDESGIIASLGRSASRGIARLVDQGVDLTTAVVVLDGTHDWLTPALGSWGKEVTIVTRIKADRDCASVSAASVLAKVERDAQMVRRHDDFSAYAWVSNKGYGSAAHRAGLERVGPSPLHRLTWLSRLRIPNVRTPS</sequence>
<dbReference type="KEGG" id="rtc:APU90_00835"/>
<feature type="binding site" evidence="12">
    <location>
        <position position="125"/>
    </location>
    <ligand>
        <name>a divalent metal cation</name>
        <dbReference type="ChEBI" id="CHEBI:60240"/>
    </ligand>
</feature>
<proteinExistence type="inferred from homology"/>
<keyword evidence="17" id="KW-1185">Reference proteome</keyword>
<evidence type="ECO:0000256" key="4">
    <source>
        <dbReference type="ARBA" id="ARBA00004496"/>
    </source>
</evidence>
<evidence type="ECO:0000313" key="15">
    <source>
        <dbReference type="EMBL" id="KKM44613.1"/>
    </source>
</evidence>
<dbReference type="SUPFAM" id="SSF53098">
    <property type="entry name" value="Ribonuclease H-like"/>
    <property type="match status" value="1"/>
</dbReference>
<evidence type="ECO:0000256" key="3">
    <source>
        <dbReference type="ARBA" id="ARBA00004065"/>
    </source>
</evidence>
<dbReference type="RefSeq" id="WP_042734038.1">
    <property type="nucleotide sequence ID" value="NZ_PSXB01000006.1"/>
</dbReference>
<comment type="cofactor">
    <cofactor evidence="2">
        <name>Mg(2+)</name>
        <dbReference type="ChEBI" id="CHEBI:18420"/>
    </cofactor>
</comment>
<dbReference type="OrthoDB" id="9803420at2"/>
<dbReference type="GO" id="GO:0004523">
    <property type="term" value="F:RNA-DNA hybrid ribonuclease activity"/>
    <property type="evidence" value="ECO:0007669"/>
    <property type="project" value="UniProtKB-UniRule"/>
</dbReference>
<dbReference type="CDD" id="cd07182">
    <property type="entry name" value="RNase_HII_bacteria_HII_like"/>
    <property type="match status" value="1"/>
</dbReference>
<evidence type="ECO:0000259" key="14">
    <source>
        <dbReference type="PROSITE" id="PS51975"/>
    </source>
</evidence>
<dbReference type="GO" id="GO:0032299">
    <property type="term" value="C:ribonuclease H2 complex"/>
    <property type="evidence" value="ECO:0007669"/>
    <property type="project" value="TreeGrafter"/>
</dbReference>
<reference evidence="15 17" key="1">
    <citation type="submission" date="2015-04" db="EMBL/GenBank/DDBJ databases">
        <title>Draft genome sequence of Rathayibacter toxicus strain FH-142 (AKA 70134 or CS 32), a Western Australian isolate.</title>
        <authorList>
            <consortium name="Consortium for Microbial Forensics and Genomics (microFORGE)"/>
            <person name="Knight B.M."/>
            <person name="Roberts D.P."/>
            <person name="Lin D."/>
            <person name="Hari K."/>
            <person name="Fletcher J."/>
            <person name="Melcher U."/>
            <person name="Blagden T."/>
            <person name="Luster D.G."/>
            <person name="Sechler A.J."/>
            <person name="Schneider W.L."/>
            <person name="Winegar R.A."/>
        </authorList>
    </citation>
    <scope>NUCLEOTIDE SEQUENCE [LARGE SCALE GENOMIC DNA]</scope>
    <source>
        <strain evidence="15 17">FH142</strain>
    </source>
</reference>
<comment type="caution">
    <text evidence="15">The sequence shown here is derived from an EMBL/GenBank/DDBJ whole genome shotgun (WGS) entry which is preliminary data.</text>
</comment>
<evidence type="ECO:0000256" key="1">
    <source>
        <dbReference type="ARBA" id="ARBA00000077"/>
    </source>
</evidence>
<feature type="binding site" evidence="12">
    <location>
        <position position="27"/>
    </location>
    <ligand>
        <name>a divalent metal cation</name>
        <dbReference type="ChEBI" id="CHEBI:60240"/>
    </ligand>
</feature>
<accession>A0A0C5BE92</accession>
<evidence type="ECO:0000256" key="5">
    <source>
        <dbReference type="ARBA" id="ARBA00007383"/>
    </source>
</evidence>
<dbReference type="GO" id="GO:0006298">
    <property type="term" value="P:mismatch repair"/>
    <property type="evidence" value="ECO:0007669"/>
    <property type="project" value="TreeGrafter"/>
</dbReference>
<dbReference type="KEGG" id="rtx:TI83_05640"/>
<dbReference type="PROSITE" id="PS51975">
    <property type="entry name" value="RNASE_H_2"/>
    <property type="match status" value="1"/>
</dbReference>
<dbReference type="Proteomes" id="UP000052979">
    <property type="component" value="Unassembled WGS sequence"/>
</dbReference>
<gene>
    <name evidence="16" type="ORF">C5C51_05440</name>
    <name evidence="15" type="ORF">VT73_08800</name>
</gene>
<evidence type="ECO:0000256" key="8">
    <source>
        <dbReference type="ARBA" id="ARBA00022723"/>
    </source>
</evidence>
<organism evidence="15 17">
    <name type="scientific">Rathayibacter toxicus</name>
    <dbReference type="NCBI Taxonomy" id="145458"/>
    <lineage>
        <taxon>Bacteria</taxon>
        <taxon>Bacillati</taxon>
        <taxon>Actinomycetota</taxon>
        <taxon>Actinomycetes</taxon>
        <taxon>Micrococcales</taxon>
        <taxon>Microbacteriaceae</taxon>
        <taxon>Rathayibacter</taxon>
    </lineage>
</organism>
<dbReference type="eggNOG" id="COG0164">
    <property type="taxonomic scope" value="Bacteria"/>
</dbReference>
<dbReference type="PANTHER" id="PTHR10954">
    <property type="entry name" value="RIBONUCLEASE H2 SUBUNIT A"/>
    <property type="match status" value="1"/>
</dbReference>
<keyword evidence="10 12" id="KW-0378">Hydrolase</keyword>
<dbReference type="EMBL" id="LBFI01000053">
    <property type="protein sequence ID" value="KKM44613.1"/>
    <property type="molecule type" value="Genomic_DNA"/>
</dbReference>
<feature type="domain" description="RNase H type-2" evidence="14">
    <location>
        <begin position="20"/>
        <end position="225"/>
    </location>
</feature>
<dbReference type="AlphaFoldDB" id="A0A0C5BE92"/>
<dbReference type="GO" id="GO:0043137">
    <property type="term" value="P:DNA replication, removal of RNA primer"/>
    <property type="evidence" value="ECO:0007669"/>
    <property type="project" value="TreeGrafter"/>
</dbReference>
<evidence type="ECO:0000313" key="17">
    <source>
        <dbReference type="Proteomes" id="UP000052979"/>
    </source>
</evidence>
<dbReference type="InterPro" id="IPR022898">
    <property type="entry name" value="RNase_HII"/>
</dbReference>
<name>A0A0C5BE92_9MICO</name>
<evidence type="ECO:0000256" key="12">
    <source>
        <dbReference type="PROSITE-ProRule" id="PRU01319"/>
    </source>
</evidence>
<dbReference type="NCBIfam" id="NF000595">
    <property type="entry name" value="PRK00015.1-3"/>
    <property type="match status" value="1"/>
</dbReference>
<evidence type="ECO:0000313" key="16">
    <source>
        <dbReference type="EMBL" id="PPI15234.1"/>
    </source>
</evidence>
<keyword evidence="9 12" id="KW-0255">Endonuclease</keyword>
<dbReference type="STRING" id="145458.APU90_00835"/>
<dbReference type="GO" id="GO:0005737">
    <property type="term" value="C:cytoplasm"/>
    <property type="evidence" value="ECO:0007669"/>
    <property type="project" value="UniProtKB-SubCell"/>
</dbReference>
<dbReference type="Gene3D" id="3.30.420.10">
    <property type="entry name" value="Ribonuclease H-like superfamily/Ribonuclease H"/>
    <property type="match status" value="1"/>
</dbReference>
<evidence type="ECO:0000256" key="9">
    <source>
        <dbReference type="ARBA" id="ARBA00022759"/>
    </source>
</evidence>
<dbReference type="Proteomes" id="UP000237966">
    <property type="component" value="Unassembled WGS sequence"/>
</dbReference>
<dbReference type="EMBL" id="PSWU01000007">
    <property type="protein sequence ID" value="PPI15234.1"/>
    <property type="molecule type" value="Genomic_DNA"/>
</dbReference>
<evidence type="ECO:0000313" key="18">
    <source>
        <dbReference type="Proteomes" id="UP000237966"/>
    </source>
</evidence>
<dbReference type="PANTHER" id="PTHR10954:SF18">
    <property type="entry name" value="RIBONUCLEASE HII"/>
    <property type="match status" value="1"/>
</dbReference>
<dbReference type="Pfam" id="PF01351">
    <property type="entry name" value="RNase_HII"/>
    <property type="match status" value="1"/>
</dbReference>
<comment type="catalytic activity">
    <reaction evidence="1 12 13">
        <text>Endonucleolytic cleavage to 5'-phosphomonoester.</text>
        <dbReference type="EC" id="3.1.26.4"/>
    </reaction>
</comment>
<keyword evidence="8 12" id="KW-0479">Metal-binding</keyword>
<dbReference type="EC" id="3.1.26.4" evidence="13"/>
<comment type="similarity">
    <text evidence="5 13">Belongs to the RNase HII family.</text>
</comment>
<comment type="function">
    <text evidence="3 13">Endonuclease that specifically degrades the RNA of RNA-DNA hybrids.</text>
</comment>
<feature type="binding site" evidence="12">
    <location>
        <position position="26"/>
    </location>
    <ligand>
        <name>a divalent metal cation</name>
        <dbReference type="ChEBI" id="CHEBI:60240"/>
    </ligand>
</feature>
<dbReference type="PATRIC" id="fig|145458.7.peg.1299"/>
<reference evidence="16 18" key="2">
    <citation type="submission" date="2018-02" db="EMBL/GenBank/DDBJ databases">
        <title>Bacteriophage NCPPB3778 and a type I-E CRISPR drive the evolution of the US Biological Select Agent, Rathayibacter toxicus.</title>
        <authorList>
            <person name="Davis E.W.II."/>
            <person name="Tabima J.F."/>
            <person name="Weisberg A.J."/>
            <person name="Lopes L.D."/>
            <person name="Wiseman M.S."/>
            <person name="Wiseman M.S."/>
            <person name="Pupko T."/>
            <person name="Belcher M.S."/>
            <person name="Sechler A.J."/>
            <person name="Tancos M.A."/>
            <person name="Schroeder B.K."/>
            <person name="Murray T.D."/>
            <person name="Luster D.G."/>
            <person name="Schneider W.L."/>
            <person name="Rogers E."/>
            <person name="Andreote F.D."/>
            <person name="Grunwald N.J."/>
            <person name="Putnam M.L."/>
            <person name="Chang J.H."/>
        </authorList>
    </citation>
    <scope>NUCLEOTIDE SEQUENCE [LARGE SCALE GENOMIC DNA]</scope>
    <source>
        <strain evidence="16 18">FH99</strain>
    </source>
</reference>
<comment type="subcellular location">
    <subcellularLocation>
        <location evidence="4">Cytoplasm</location>
    </subcellularLocation>
</comment>
<keyword evidence="7 12" id="KW-0540">Nuclease</keyword>
<comment type="cofactor">
    <cofactor evidence="12">
        <name>Mn(2+)</name>
        <dbReference type="ChEBI" id="CHEBI:29035"/>
    </cofactor>
    <cofactor evidence="12">
        <name>Mg(2+)</name>
        <dbReference type="ChEBI" id="CHEBI:18420"/>
    </cofactor>
    <text evidence="12">Manganese or magnesium. Binds 1 divalent metal ion per monomer in the absence of substrate. May bind a second metal ion after substrate binding.</text>
</comment>
<evidence type="ECO:0000256" key="7">
    <source>
        <dbReference type="ARBA" id="ARBA00022722"/>
    </source>
</evidence>
<dbReference type="InterPro" id="IPR036397">
    <property type="entry name" value="RNaseH_sf"/>
</dbReference>
<dbReference type="InterPro" id="IPR012337">
    <property type="entry name" value="RNaseH-like_sf"/>
</dbReference>
<protein>
    <recommendedName>
        <fullName evidence="13">Ribonuclease</fullName>
        <ecNumber evidence="13">3.1.26.4</ecNumber>
    </recommendedName>
</protein>
<evidence type="ECO:0000256" key="13">
    <source>
        <dbReference type="RuleBase" id="RU003515"/>
    </source>
</evidence>
<evidence type="ECO:0000256" key="10">
    <source>
        <dbReference type="ARBA" id="ARBA00022801"/>
    </source>
</evidence>
<keyword evidence="6" id="KW-0963">Cytoplasm</keyword>
<dbReference type="InterPro" id="IPR024567">
    <property type="entry name" value="RNase_HII/HIII_dom"/>
</dbReference>
<evidence type="ECO:0000256" key="6">
    <source>
        <dbReference type="ARBA" id="ARBA00022490"/>
    </source>
</evidence>
<dbReference type="GO" id="GO:0003723">
    <property type="term" value="F:RNA binding"/>
    <property type="evidence" value="ECO:0007669"/>
    <property type="project" value="UniProtKB-UniRule"/>
</dbReference>